<protein>
    <submittedName>
        <fullName evidence="3">Uncharacterized protein</fullName>
    </submittedName>
</protein>
<comment type="caution">
    <text evidence="3">The sequence shown here is derived from an EMBL/GenBank/DDBJ whole genome shotgun (WGS) entry which is preliminary data.</text>
</comment>
<keyword evidence="2" id="KW-0472">Membrane</keyword>
<organism evidence="3 4">
    <name type="scientific">Mycobacterium haemophilum</name>
    <dbReference type="NCBI Taxonomy" id="29311"/>
    <lineage>
        <taxon>Bacteria</taxon>
        <taxon>Bacillati</taxon>
        <taxon>Actinomycetota</taxon>
        <taxon>Actinomycetes</taxon>
        <taxon>Mycobacteriales</taxon>
        <taxon>Mycobacteriaceae</taxon>
        <taxon>Mycobacterium</taxon>
    </lineage>
</organism>
<dbReference type="EMBL" id="LDPR01000001">
    <property type="protein sequence ID" value="KLO39029.1"/>
    <property type="molecule type" value="Genomic_DNA"/>
</dbReference>
<keyword evidence="4" id="KW-1185">Reference proteome</keyword>
<feature type="region of interest" description="Disordered" evidence="1">
    <location>
        <begin position="1"/>
        <end position="21"/>
    </location>
</feature>
<dbReference type="RefSeq" id="WP_047313224.1">
    <property type="nucleotide sequence ID" value="NZ_LDPQ01000001.1"/>
</dbReference>
<feature type="transmembrane region" description="Helical" evidence="2">
    <location>
        <begin position="39"/>
        <end position="65"/>
    </location>
</feature>
<keyword evidence="2" id="KW-1133">Transmembrane helix</keyword>
<sequence>MLSSLVVRKDSNMSPNEPITVAEEDNSAELRGWKWPNTVAAWAAVVASAAAVVLAVAVVFFSGFFTGTYYGDRSGDDDYITSYEGGCIIGLNCGPIRPIHPRHP</sequence>
<evidence type="ECO:0000256" key="2">
    <source>
        <dbReference type="SAM" id="Phobius"/>
    </source>
</evidence>
<keyword evidence="2" id="KW-0812">Transmembrane</keyword>
<dbReference type="STRING" id="1202450.B586_16715"/>
<accession>A0A0I9U9Y4</accession>
<dbReference type="Proteomes" id="UP000036334">
    <property type="component" value="Unassembled WGS sequence"/>
</dbReference>
<gene>
    <name evidence="3" type="ORF">ABH38_01285</name>
</gene>
<evidence type="ECO:0000313" key="4">
    <source>
        <dbReference type="Proteomes" id="UP000036334"/>
    </source>
</evidence>
<reference evidence="3 4" key="1">
    <citation type="submission" date="2015-05" db="EMBL/GenBank/DDBJ databases">
        <title>Genome sequence of Mycobacterium haemophilum.</title>
        <authorList>
            <person name="Greninger A.L."/>
            <person name="Cunningham G."/>
            <person name="Miller S."/>
        </authorList>
    </citation>
    <scope>NUCLEOTIDE SEQUENCE [LARGE SCALE GENOMIC DNA]</scope>
    <source>
        <strain evidence="4">UC1</strain>
    </source>
</reference>
<evidence type="ECO:0000256" key="1">
    <source>
        <dbReference type="SAM" id="MobiDB-lite"/>
    </source>
</evidence>
<dbReference type="PATRIC" id="fig|29311.18.peg.281"/>
<evidence type="ECO:0000313" key="3">
    <source>
        <dbReference type="EMBL" id="KLO39029.1"/>
    </source>
</evidence>
<dbReference type="AlphaFoldDB" id="A0A0I9U9Y4"/>
<proteinExistence type="predicted"/>
<name>A0A0I9U9Y4_9MYCO</name>